<dbReference type="STRING" id="48701.ENSPMEP00000027379"/>
<dbReference type="OrthoDB" id="9906841at2759"/>
<keyword evidence="8" id="KW-1185">Reference proteome</keyword>
<accession>A0A3B3YJ28</accession>
<keyword evidence="5 6" id="KW-0472">Membrane</keyword>
<evidence type="ECO:0000313" key="8">
    <source>
        <dbReference type="Proteomes" id="UP000261480"/>
    </source>
</evidence>
<keyword evidence="3 6" id="KW-0812">Transmembrane</keyword>
<evidence type="ECO:0000256" key="3">
    <source>
        <dbReference type="ARBA" id="ARBA00022692"/>
    </source>
</evidence>
<evidence type="ECO:0000256" key="5">
    <source>
        <dbReference type="ARBA" id="ARBA00023136"/>
    </source>
</evidence>
<dbReference type="RefSeq" id="XP_014825095.1">
    <property type="nucleotide sequence ID" value="XM_014969609.1"/>
</dbReference>
<reference evidence="7" key="2">
    <citation type="submission" date="2025-09" db="UniProtKB">
        <authorList>
            <consortium name="Ensembl"/>
        </authorList>
    </citation>
    <scope>IDENTIFICATION</scope>
</reference>
<evidence type="ECO:0000256" key="6">
    <source>
        <dbReference type="SAM" id="Phobius"/>
    </source>
</evidence>
<reference evidence="7" key="1">
    <citation type="submission" date="2025-08" db="UniProtKB">
        <authorList>
            <consortium name="Ensembl"/>
        </authorList>
    </citation>
    <scope>IDENTIFICATION</scope>
</reference>
<dbReference type="GO" id="GO:0005886">
    <property type="term" value="C:plasma membrane"/>
    <property type="evidence" value="ECO:0007669"/>
    <property type="project" value="TreeGrafter"/>
</dbReference>
<dbReference type="GeneID" id="106905016"/>
<feature type="transmembrane region" description="Helical" evidence="6">
    <location>
        <begin position="35"/>
        <end position="58"/>
    </location>
</feature>
<comment type="subcellular location">
    <subcellularLocation>
        <location evidence="1">Membrane</location>
    </subcellularLocation>
</comment>
<evidence type="ECO:0000313" key="7">
    <source>
        <dbReference type="Ensembl" id="ENSPMEP00000027379.1"/>
    </source>
</evidence>
<keyword evidence="4 6" id="KW-1133">Transmembrane helix</keyword>
<comment type="similarity">
    <text evidence="2">Belongs to the CD225/Dispanin family.</text>
</comment>
<dbReference type="Proteomes" id="UP000261480">
    <property type="component" value="Unplaced"/>
</dbReference>
<feature type="transmembrane region" description="Helical" evidence="6">
    <location>
        <begin position="83"/>
        <end position="108"/>
    </location>
</feature>
<name>A0A3B3YJ28_9TELE</name>
<dbReference type="PANTHER" id="PTHR13999:SF31">
    <property type="entry name" value="IFITM1-RELATED"/>
    <property type="match status" value="1"/>
</dbReference>
<dbReference type="InterPro" id="IPR007593">
    <property type="entry name" value="CD225/Dispanin_fam"/>
</dbReference>
<evidence type="ECO:0000256" key="1">
    <source>
        <dbReference type="ARBA" id="ARBA00004370"/>
    </source>
</evidence>
<sequence>MHPGYCNEASPGQPGGPTGVQHFVVTVPPEPPKDYLVWSLCSFVYGNFCCLGLAALIYSVKARDRKVVGDQDGAKRHGSCARIFNIVAVSLTSLILFIIIVVQIVAAVKVAQYTSQRRPWGAN</sequence>
<evidence type="ECO:0000256" key="4">
    <source>
        <dbReference type="ARBA" id="ARBA00022989"/>
    </source>
</evidence>
<dbReference type="Ensembl" id="ENSPMET00000000122.1">
    <property type="protein sequence ID" value="ENSPMEP00000027379.1"/>
    <property type="gene ID" value="ENSPMEG00000000235.1"/>
</dbReference>
<organism evidence="7 8">
    <name type="scientific">Poecilia mexicana</name>
    <dbReference type="NCBI Taxonomy" id="48701"/>
    <lineage>
        <taxon>Eukaryota</taxon>
        <taxon>Metazoa</taxon>
        <taxon>Chordata</taxon>
        <taxon>Craniata</taxon>
        <taxon>Vertebrata</taxon>
        <taxon>Euteleostomi</taxon>
        <taxon>Actinopterygii</taxon>
        <taxon>Neopterygii</taxon>
        <taxon>Teleostei</taxon>
        <taxon>Neoteleostei</taxon>
        <taxon>Acanthomorphata</taxon>
        <taxon>Ovalentaria</taxon>
        <taxon>Atherinomorphae</taxon>
        <taxon>Cyprinodontiformes</taxon>
        <taxon>Poeciliidae</taxon>
        <taxon>Poeciliinae</taxon>
        <taxon>Poecilia</taxon>
    </lineage>
</organism>
<dbReference type="Pfam" id="PF04505">
    <property type="entry name" value="CD225"/>
    <property type="match status" value="1"/>
</dbReference>
<dbReference type="PANTHER" id="PTHR13999">
    <property type="entry name" value="INTERFERON INDUCIBLE TRANSMEMBRANE PROTEIN"/>
    <property type="match status" value="1"/>
</dbReference>
<dbReference type="InterPro" id="IPR051517">
    <property type="entry name" value="IFITM_antiviral_protein"/>
</dbReference>
<proteinExistence type="inferred from homology"/>
<protein>
    <submittedName>
        <fullName evidence="7">Uncharacterized protein</fullName>
    </submittedName>
</protein>
<evidence type="ECO:0000256" key="2">
    <source>
        <dbReference type="ARBA" id="ARBA00006843"/>
    </source>
</evidence>
<dbReference type="KEGG" id="pmei:106905016"/>
<dbReference type="AlphaFoldDB" id="A0A3B3YJ28"/>